<dbReference type="Gene3D" id="1.25.40.10">
    <property type="entry name" value="Tetratricopeptide repeat domain"/>
    <property type="match status" value="2"/>
</dbReference>
<dbReference type="InterPro" id="IPR053137">
    <property type="entry name" value="NLR-like"/>
</dbReference>
<dbReference type="InterPro" id="IPR027417">
    <property type="entry name" value="P-loop_NTPase"/>
</dbReference>
<dbReference type="PANTHER" id="PTHR46082">
    <property type="entry name" value="ATP/GTP-BINDING PROTEIN-RELATED"/>
    <property type="match status" value="1"/>
</dbReference>
<reference evidence="1" key="1">
    <citation type="submission" date="2023-03" db="EMBL/GenBank/DDBJ databases">
        <title>Actinoallomurus iriomotensis NBRC 103684.</title>
        <authorList>
            <person name="Ichikawa N."/>
            <person name="Sato H."/>
            <person name="Tonouchi N."/>
        </authorList>
    </citation>
    <scope>NUCLEOTIDE SEQUENCE</scope>
    <source>
        <strain evidence="1">NBRC 103684</strain>
    </source>
</reference>
<dbReference type="SUPFAM" id="SSF48452">
    <property type="entry name" value="TPR-like"/>
    <property type="match status" value="1"/>
</dbReference>
<evidence type="ECO:0000313" key="1">
    <source>
        <dbReference type="EMBL" id="GLY85996.1"/>
    </source>
</evidence>
<dbReference type="PANTHER" id="PTHR46082:SF6">
    <property type="entry name" value="AAA+ ATPASE DOMAIN-CONTAINING PROTEIN-RELATED"/>
    <property type="match status" value="1"/>
</dbReference>
<dbReference type="Gene3D" id="3.40.50.300">
    <property type="entry name" value="P-loop containing nucleotide triphosphate hydrolases"/>
    <property type="match status" value="1"/>
</dbReference>
<dbReference type="Proteomes" id="UP001165074">
    <property type="component" value="Unassembled WGS sequence"/>
</dbReference>
<comment type="caution">
    <text evidence="1">The sequence shown here is derived from an EMBL/GenBank/DDBJ whole genome shotgun (WGS) entry which is preliminary data.</text>
</comment>
<dbReference type="PRINTS" id="PR00364">
    <property type="entry name" value="DISEASERSIST"/>
</dbReference>
<name>A0A9W6S2D6_9ACTN</name>
<dbReference type="RefSeq" id="WP_285573450.1">
    <property type="nucleotide sequence ID" value="NZ_BSTK01000005.1"/>
</dbReference>
<dbReference type="SUPFAM" id="SSF52540">
    <property type="entry name" value="P-loop containing nucleoside triphosphate hydrolases"/>
    <property type="match status" value="1"/>
</dbReference>
<organism evidence="1 2">
    <name type="scientific">Actinoallomurus iriomotensis</name>
    <dbReference type="NCBI Taxonomy" id="478107"/>
    <lineage>
        <taxon>Bacteria</taxon>
        <taxon>Bacillati</taxon>
        <taxon>Actinomycetota</taxon>
        <taxon>Actinomycetes</taxon>
        <taxon>Streptosporangiales</taxon>
        <taxon>Thermomonosporaceae</taxon>
        <taxon>Actinoallomurus</taxon>
    </lineage>
</organism>
<dbReference type="EMBL" id="BSTK01000005">
    <property type="protein sequence ID" value="GLY85996.1"/>
    <property type="molecule type" value="Genomic_DNA"/>
</dbReference>
<dbReference type="AlphaFoldDB" id="A0A9W6S2D6"/>
<keyword evidence="2" id="KW-1185">Reference proteome</keyword>
<proteinExistence type="predicted"/>
<accession>A0A9W6S2D6</accession>
<evidence type="ECO:0000313" key="2">
    <source>
        <dbReference type="Proteomes" id="UP001165074"/>
    </source>
</evidence>
<sequence>MTGSQEGRAEGKGRVYQASGNQHIIEYHDHGDSDGRSAGGPDSVRLPIVGRPPVVLRDRTEILNQLRESITGERYGGVFVLYGMGGCGKTAVAYTFFRYATAEAGHVGLWVDAADPAGLRAGMLAVAADRGAGSGALLAARNGLRPAADLVWDRLNQSPEPWLLVLDNADDPVVLRDGGWLRASPRGTVIVTTRQAAARWWPGASLQHVGVLPREDAARMLCDLAPHSGTLEQAAGVADRLGRLPLALTLAGSFLAHQLIDPWSMETYGRQLEAGPGADPDGTSDNIDEAREKPVHAGLLNLRLIDRGADPLTEHDSRHLVGRTWQLTLDAFEARGLSEAPALLRLFARLAPEPLPLSVLNHPALQEVVPPDRTEIALRALVEHSLTELVNVAEPCVRTHGVLLDSVSAATPEAMMPVLDRTAARLLDAAVPAEPDAGPHTPRLGLLAPHVLALLLRTSDPVIASAALTIATRLATACHRTADYASACDIARLAAEAARRILSPDDRPVLAADSRTGRALFRLGRYAEAEELLRRVRQKQERLLGPGDPDTLDTVHGLQLVLSNLGRRDEALALLRSTVTRRRASLGPWHPLTLRSRAGLLVILTTDELIADDPDAPLAVPEDCMRHLGSDHTITLMARHNHAWAMYTLGEFATADEEAAWAADEYLQRFGPEHPFALAARQLLARTRTALGDRDTGITLMTGVVAQRERSLGPDHPFTVAGRTLLKSLRSG</sequence>
<gene>
    <name evidence="1" type="ORF">Airi02_039250</name>
</gene>
<protein>
    <submittedName>
        <fullName evidence="1">ATP/GTP-binding protein</fullName>
    </submittedName>
</protein>
<dbReference type="InterPro" id="IPR011990">
    <property type="entry name" value="TPR-like_helical_dom_sf"/>
</dbReference>
<dbReference type="Pfam" id="PF13424">
    <property type="entry name" value="TPR_12"/>
    <property type="match status" value="1"/>
</dbReference>